<keyword evidence="3" id="KW-1185">Reference proteome</keyword>
<organism evidence="2 3">
    <name type="scientific">Phormidium tenue NIES-30</name>
    <dbReference type="NCBI Taxonomy" id="549789"/>
    <lineage>
        <taxon>Bacteria</taxon>
        <taxon>Bacillati</taxon>
        <taxon>Cyanobacteriota</taxon>
        <taxon>Cyanophyceae</taxon>
        <taxon>Oscillatoriophycideae</taxon>
        <taxon>Oscillatoriales</taxon>
        <taxon>Oscillatoriaceae</taxon>
        <taxon>Phormidium</taxon>
    </lineage>
</organism>
<comment type="caution">
    <text evidence="2">The sequence shown here is derived from an EMBL/GenBank/DDBJ whole genome shotgun (WGS) entry which is preliminary data.</text>
</comment>
<keyword evidence="1" id="KW-0472">Membrane</keyword>
<evidence type="ECO:0000313" key="2">
    <source>
        <dbReference type="EMBL" id="OKH43781.1"/>
    </source>
</evidence>
<protein>
    <submittedName>
        <fullName evidence="2">Cation:proton antiporter</fullName>
    </submittedName>
</protein>
<sequence>MTGYLNIILRLTIWFLLTADLSWANILIGVSIALVLPHQSKHPGLLKDWLRTLWEVVVAIPRSYREAFEIMLYPHHRERVTLERAKPRRTPSLIFLDIFLIAFTPKTIVQRYHNQGWYEVHHIERGTLP</sequence>
<accession>A0A1U7IYF2</accession>
<dbReference type="OrthoDB" id="464535at2"/>
<proteinExistence type="predicted"/>
<gene>
    <name evidence="2" type="ORF">NIES30_24160</name>
</gene>
<dbReference type="Proteomes" id="UP000185557">
    <property type="component" value="Unassembled WGS sequence"/>
</dbReference>
<dbReference type="EMBL" id="MRCG01000029">
    <property type="protein sequence ID" value="OKH43781.1"/>
    <property type="molecule type" value="Genomic_DNA"/>
</dbReference>
<name>A0A1U7IYF2_9CYAN</name>
<dbReference type="STRING" id="549789.NIES30_24160"/>
<reference evidence="2 3" key="1">
    <citation type="submission" date="2016-11" db="EMBL/GenBank/DDBJ databases">
        <title>Draft Genome Sequences of Nine Cyanobacterial Strains from Diverse Habitats.</title>
        <authorList>
            <person name="Zhu T."/>
            <person name="Hou S."/>
            <person name="Lu X."/>
            <person name="Hess W.R."/>
        </authorList>
    </citation>
    <scope>NUCLEOTIDE SEQUENCE [LARGE SCALE GENOMIC DNA]</scope>
    <source>
        <strain evidence="2 3">NIES-30</strain>
    </source>
</reference>
<feature type="transmembrane region" description="Helical" evidence="1">
    <location>
        <begin position="12"/>
        <end position="36"/>
    </location>
</feature>
<dbReference type="AlphaFoldDB" id="A0A1U7IYF2"/>
<evidence type="ECO:0000256" key="1">
    <source>
        <dbReference type="SAM" id="Phobius"/>
    </source>
</evidence>
<dbReference type="RefSeq" id="WP_073611016.1">
    <property type="nucleotide sequence ID" value="NZ_MRCG01000029.1"/>
</dbReference>
<keyword evidence="1" id="KW-0812">Transmembrane</keyword>
<keyword evidence="1" id="KW-1133">Transmembrane helix</keyword>
<evidence type="ECO:0000313" key="3">
    <source>
        <dbReference type="Proteomes" id="UP000185557"/>
    </source>
</evidence>